<feature type="compositionally biased region" description="Low complexity" evidence="2">
    <location>
        <begin position="10"/>
        <end position="24"/>
    </location>
</feature>
<dbReference type="PANTHER" id="PTHR46658">
    <property type="entry name" value="CYS OR MET METABOLISM PYRIDOXAL-PHOSPHATE-DEPENDENT ENZYME"/>
    <property type="match status" value="1"/>
</dbReference>
<dbReference type="Pfam" id="PF06838">
    <property type="entry name" value="Met_gamma_lyase"/>
    <property type="match status" value="1"/>
</dbReference>
<accession>A0A2P6TH04</accession>
<keyword evidence="4" id="KW-1185">Reference proteome</keyword>
<protein>
    <submittedName>
        <fullName evidence="3">Aluminum resistance family</fullName>
    </submittedName>
</protein>
<name>A0A2P6TH04_CHLSO</name>
<dbReference type="PANTHER" id="PTHR46658:SF1">
    <property type="entry name" value="CYS OR MET METABOLISM PYRIDOXAL-PHOSPHATE-DEPENDENT ENZYME"/>
    <property type="match status" value="1"/>
</dbReference>
<evidence type="ECO:0000256" key="1">
    <source>
        <dbReference type="SAM" id="Coils"/>
    </source>
</evidence>
<dbReference type="OrthoDB" id="5348404at2759"/>
<proteinExistence type="predicted"/>
<dbReference type="SUPFAM" id="SSF53383">
    <property type="entry name" value="PLP-dependent transferases"/>
    <property type="match status" value="1"/>
</dbReference>
<evidence type="ECO:0000313" key="4">
    <source>
        <dbReference type="Proteomes" id="UP000239899"/>
    </source>
</evidence>
<dbReference type="EMBL" id="LHPG02000016">
    <property type="protein sequence ID" value="PRW33546.1"/>
    <property type="molecule type" value="Genomic_DNA"/>
</dbReference>
<organism evidence="3 4">
    <name type="scientific">Chlorella sorokiniana</name>
    <name type="common">Freshwater green alga</name>
    <dbReference type="NCBI Taxonomy" id="3076"/>
    <lineage>
        <taxon>Eukaryota</taxon>
        <taxon>Viridiplantae</taxon>
        <taxon>Chlorophyta</taxon>
        <taxon>core chlorophytes</taxon>
        <taxon>Trebouxiophyceae</taxon>
        <taxon>Chlorellales</taxon>
        <taxon>Chlorellaceae</taxon>
        <taxon>Chlorella clade</taxon>
        <taxon>Chlorella</taxon>
    </lineage>
</organism>
<sequence>MALQAVPATGRSAAQAPSSGSAPRIAVPASLTSRCSRAVSPSGTAAAAARRRNVAAAGEGRSANRTKWASGELSGAAGSAGAAVLEPPPPAGDVPAAAAEQKDASELVWEAAEEVRPLFAEIDRMVHSNIKRVQQAMRRHRIGPHHFSGSTGYGHGDLGRAALDEVVAEVMGAEAAAVRIQYVSGTHAISSALFGCLRPGDELLAVAGSPYDTLEEVIGLRGTPNIGSLADWGVKYRKLELAPSGSIDWEALATAVTPETKVALVQRSCGYALRPTLRIDEIERAVKAIKAQNPDVIVVVDNCYGEFTDVCEPPAVGADLCMGSLIKNGGGTIVSGGGYVAGRADLVERAVARLTAPGIGMDAGCVPGETLRLMFQGLWLAPQMVGEALKGGRLAAQVLSREGFNVIPAPGRSNPWSFITAVELGSKERMVAFCRAVQQCCPIGSYIQPVPGVTPGYGDEVIFADGTFIDGSTAELSADGPIRPPYVVYCQGGTHWTHWAYVLESAAGRFFAAGLHADNVTSGAVERLVLAEARAEELEEEREALQRQLAVLQGAAQLEREASKTARHHLLQVHEREMRHLFEYAMALETEVEAAERDMRAVLVEAVHQAEGRVAAQYQAALAEAAAEVEEELAIEVNKLARLMRRRGED</sequence>
<dbReference type="InterPro" id="IPR009651">
    <property type="entry name" value="Met_g_lyase_put"/>
</dbReference>
<feature type="region of interest" description="Disordered" evidence="2">
    <location>
        <begin position="79"/>
        <end position="98"/>
    </location>
</feature>
<dbReference type="Proteomes" id="UP000239899">
    <property type="component" value="Unassembled WGS sequence"/>
</dbReference>
<feature type="compositionally biased region" description="Polar residues" evidence="2">
    <location>
        <begin position="30"/>
        <end position="43"/>
    </location>
</feature>
<evidence type="ECO:0000313" key="3">
    <source>
        <dbReference type="EMBL" id="PRW33546.1"/>
    </source>
</evidence>
<evidence type="ECO:0000256" key="2">
    <source>
        <dbReference type="SAM" id="MobiDB-lite"/>
    </source>
</evidence>
<dbReference type="Gene3D" id="3.40.640.10">
    <property type="entry name" value="Type I PLP-dependent aspartate aminotransferase-like (Major domain)"/>
    <property type="match status" value="1"/>
</dbReference>
<dbReference type="STRING" id="3076.A0A2P6TH04"/>
<feature type="region of interest" description="Disordered" evidence="2">
    <location>
        <begin position="1"/>
        <end position="72"/>
    </location>
</feature>
<keyword evidence="1" id="KW-0175">Coiled coil</keyword>
<reference evidence="3 4" key="1">
    <citation type="journal article" date="2018" name="Plant J.">
        <title>Genome sequences of Chlorella sorokiniana UTEX 1602 and Micractinium conductrix SAG 241.80: implications to maltose excretion by a green alga.</title>
        <authorList>
            <person name="Arriola M.B."/>
            <person name="Velmurugan N."/>
            <person name="Zhang Y."/>
            <person name="Plunkett M.H."/>
            <person name="Hondzo H."/>
            <person name="Barney B.M."/>
        </authorList>
    </citation>
    <scope>NUCLEOTIDE SEQUENCE [LARGE SCALE GENOMIC DNA]</scope>
    <source>
        <strain evidence="4">UTEX 1602</strain>
    </source>
</reference>
<dbReference type="InterPro" id="IPR015421">
    <property type="entry name" value="PyrdxlP-dep_Trfase_major"/>
</dbReference>
<dbReference type="Gene3D" id="3.90.1150.60">
    <property type="entry name" value="Methioning gamme-lyase, C-terminal domain"/>
    <property type="match status" value="1"/>
</dbReference>
<dbReference type="InterPro" id="IPR015424">
    <property type="entry name" value="PyrdxlP-dep_Trfase"/>
</dbReference>
<dbReference type="AlphaFoldDB" id="A0A2P6TH04"/>
<feature type="coiled-coil region" evidence="1">
    <location>
        <begin position="521"/>
        <end position="646"/>
    </location>
</feature>
<comment type="caution">
    <text evidence="3">The sequence shown here is derived from an EMBL/GenBank/DDBJ whole genome shotgun (WGS) entry which is preliminary data.</text>
</comment>
<gene>
    <name evidence="3" type="ORF">C2E21_7614</name>
</gene>